<dbReference type="AlphaFoldDB" id="A0A1B8ZIC6"/>
<dbReference type="OrthoDB" id="2086912at2"/>
<dbReference type="Proteomes" id="UP000093432">
    <property type="component" value="Unassembled WGS sequence"/>
</dbReference>
<evidence type="ECO:0000313" key="2">
    <source>
        <dbReference type="Proteomes" id="UP000093432"/>
    </source>
</evidence>
<sequence length="121" mass="13967">MKIGIKEIIDHGTHESERILLSVKENCNLVRYIIADNTYLNKYAVSNKVRHTYWFTSQKVIAGDEILVYTGKGKNSQESIKNSQNTRYIFFWGLDINVWNNNLDSAILIEVNDTDTKVVKV</sequence>
<organism evidence="1 2">
    <name type="scientific">Chryseobacterium arthrosphaerae</name>
    <dbReference type="NCBI Taxonomy" id="651561"/>
    <lineage>
        <taxon>Bacteria</taxon>
        <taxon>Pseudomonadati</taxon>
        <taxon>Bacteroidota</taxon>
        <taxon>Flavobacteriia</taxon>
        <taxon>Flavobacteriales</taxon>
        <taxon>Weeksellaceae</taxon>
        <taxon>Chryseobacterium group</taxon>
        <taxon>Chryseobacterium</taxon>
    </lineage>
</organism>
<dbReference type="STRING" id="651561.BBI00_16665"/>
<reference evidence="2" key="1">
    <citation type="submission" date="2016-07" db="EMBL/GenBank/DDBJ databases">
        <authorList>
            <person name="Florea S."/>
            <person name="Webb J.S."/>
            <person name="Jaromczyk J."/>
            <person name="Schardl C.L."/>
        </authorList>
    </citation>
    <scope>NUCLEOTIDE SEQUENCE [LARGE SCALE GENOMIC DNA]</scope>
    <source>
        <strain evidence="2">CC-VM-7</strain>
    </source>
</reference>
<dbReference type="EMBL" id="MAYG01000012">
    <property type="protein sequence ID" value="OCA71353.1"/>
    <property type="molecule type" value="Genomic_DNA"/>
</dbReference>
<gene>
    <name evidence="1" type="ORF">BBI00_16665</name>
</gene>
<proteinExistence type="predicted"/>
<accession>A0A1B8ZIC6</accession>
<name>A0A1B8ZIC6_9FLAO</name>
<dbReference type="RefSeq" id="WP_065400006.1">
    <property type="nucleotide sequence ID" value="NZ_MAYG01000012.1"/>
</dbReference>
<comment type="caution">
    <text evidence="1">The sequence shown here is derived from an EMBL/GenBank/DDBJ whole genome shotgun (WGS) entry which is preliminary data.</text>
</comment>
<protein>
    <submittedName>
        <fullName evidence="1">Uncharacterized protein</fullName>
    </submittedName>
</protein>
<evidence type="ECO:0000313" key="1">
    <source>
        <dbReference type="EMBL" id="OCA71353.1"/>
    </source>
</evidence>